<evidence type="ECO:0000256" key="7">
    <source>
        <dbReference type="HAMAP-Rule" id="MF_00227"/>
    </source>
</evidence>
<dbReference type="PANTHER" id="PTHR33992:SF1">
    <property type="entry name" value="RIBONUCLEASE P PROTEIN COMPONENT"/>
    <property type="match status" value="1"/>
</dbReference>
<sequence length="112" mass="13149">MKRTYSLRKNSQFQYVYRRGKSCACRELVLLFVRGPRMQVGFSVSKKVGKAVVRNRVKRRLREAFSPQIPMLKSGQYVFVAREAAAAADFAHLQRSMNYLLRRQTLYREEAK</sequence>
<reference evidence="9" key="2">
    <citation type="journal article" date="2021" name="PeerJ">
        <title>Extensive microbial diversity within the chicken gut microbiome revealed by metagenomics and culture.</title>
        <authorList>
            <person name="Gilroy R."/>
            <person name="Ravi A."/>
            <person name="Getino M."/>
            <person name="Pursley I."/>
            <person name="Horton D.L."/>
            <person name="Alikhan N.F."/>
            <person name="Baker D."/>
            <person name="Gharbi K."/>
            <person name="Hall N."/>
            <person name="Watson M."/>
            <person name="Adriaenssens E.M."/>
            <person name="Foster-Nyarko E."/>
            <person name="Jarju S."/>
            <person name="Secka A."/>
            <person name="Antonio M."/>
            <person name="Oren A."/>
            <person name="Chaudhuri R.R."/>
            <person name="La Ragione R."/>
            <person name="Hildebrand F."/>
            <person name="Pallen M.J."/>
        </authorList>
    </citation>
    <scope>NUCLEOTIDE SEQUENCE</scope>
    <source>
        <strain evidence="9">ChiSxjej2B14-6234</strain>
    </source>
</reference>
<dbReference type="EC" id="3.1.26.5" evidence="7 8"/>
<comment type="caution">
    <text evidence="9">The sequence shown here is derived from an EMBL/GenBank/DDBJ whole genome shotgun (WGS) entry which is preliminary data.</text>
</comment>
<evidence type="ECO:0000256" key="2">
    <source>
        <dbReference type="ARBA" id="ARBA00022694"/>
    </source>
</evidence>
<reference evidence="9" key="1">
    <citation type="submission" date="2020-10" db="EMBL/GenBank/DDBJ databases">
        <authorList>
            <person name="Gilroy R."/>
        </authorList>
    </citation>
    <scope>NUCLEOTIDE SEQUENCE</scope>
    <source>
        <strain evidence="9">ChiSxjej2B14-6234</strain>
    </source>
</reference>
<dbReference type="GO" id="GO:0030677">
    <property type="term" value="C:ribonuclease P complex"/>
    <property type="evidence" value="ECO:0007669"/>
    <property type="project" value="TreeGrafter"/>
</dbReference>
<keyword evidence="2 7" id="KW-0819">tRNA processing</keyword>
<evidence type="ECO:0000256" key="8">
    <source>
        <dbReference type="NCBIfam" id="TIGR00188"/>
    </source>
</evidence>
<proteinExistence type="inferred from homology"/>
<evidence type="ECO:0000256" key="6">
    <source>
        <dbReference type="ARBA" id="ARBA00022884"/>
    </source>
</evidence>
<keyword evidence="5 7" id="KW-0378">Hydrolase</keyword>
<keyword evidence="3 7" id="KW-0540">Nuclease</keyword>
<dbReference type="InterPro" id="IPR020568">
    <property type="entry name" value="Ribosomal_Su5_D2-typ_SF"/>
</dbReference>
<comment type="subunit">
    <text evidence="7">Consists of a catalytic RNA component (M1 or rnpB) and a protein subunit.</text>
</comment>
<dbReference type="SUPFAM" id="SSF54211">
    <property type="entry name" value="Ribosomal protein S5 domain 2-like"/>
    <property type="match status" value="1"/>
</dbReference>
<dbReference type="InterPro" id="IPR020539">
    <property type="entry name" value="RNase_P_CS"/>
</dbReference>
<evidence type="ECO:0000256" key="3">
    <source>
        <dbReference type="ARBA" id="ARBA00022722"/>
    </source>
</evidence>
<keyword evidence="6 7" id="KW-0694">RNA-binding</keyword>
<dbReference type="PANTHER" id="PTHR33992">
    <property type="entry name" value="RIBONUCLEASE P PROTEIN COMPONENT"/>
    <property type="match status" value="1"/>
</dbReference>
<comment type="similarity">
    <text evidence="7">Belongs to the RnpA family.</text>
</comment>
<accession>A0A9D0ZC71</accession>
<dbReference type="GO" id="GO:0004526">
    <property type="term" value="F:ribonuclease P activity"/>
    <property type="evidence" value="ECO:0007669"/>
    <property type="project" value="UniProtKB-UniRule"/>
</dbReference>
<evidence type="ECO:0000313" key="10">
    <source>
        <dbReference type="Proteomes" id="UP000886887"/>
    </source>
</evidence>
<dbReference type="EMBL" id="DVFJ01000021">
    <property type="protein sequence ID" value="HIQ71880.1"/>
    <property type="molecule type" value="Genomic_DNA"/>
</dbReference>
<dbReference type="PROSITE" id="PS00648">
    <property type="entry name" value="RIBONUCLEASE_P"/>
    <property type="match status" value="1"/>
</dbReference>
<dbReference type="Proteomes" id="UP000886887">
    <property type="component" value="Unassembled WGS sequence"/>
</dbReference>
<dbReference type="InterPro" id="IPR000100">
    <property type="entry name" value="RNase_P"/>
</dbReference>
<dbReference type="Gene3D" id="3.30.230.10">
    <property type="match status" value="1"/>
</dbReference>
<comment type="function">
    <text evidence="1 7">RNaseP catalyzes the removal of the 5'-leader sequence from pre-tRNA to produce the mature 5'-terminus. It can also cleave other RNA substrates such as 4.5S RNA. The protein component plays an auxiliary but essential role in vivo by binding to the 5'-leader sequence and broadening the substrate specificity of the ribozyme.</text>
</comment>
<evidence type="ECO:0000256" key="1">
    <source>
        <dbReference type="ARBA" id="ARBA00002663"/>
    </source>
</evidence>
<dbReference type="GO" id="GO:0000049">
    <property type="term" value="F:tRNA binding"/>
    <property type="evidence" value="ECO:0007669"/>
    <property type="project" value="UniProtKB-UniRule"/>
</dbReference>
<dbReference type="AlphaFoldDB" id="A0A9D0ZC71"/>
<dbReference type="GO" id="GO:0042781">
    <property type="term" value="F:3'-tRNA processing endoribonuclease activity"/>
    <property type="evidence" value="ECO:0007669"/>
    <property type="project" value="TreeGrafter"/>
</dbReference>
<dbReference type="Pfam" id="PF00825">
    <property type="entry name" value="Ribonuclease_P"/>
    <property type="match status" value="1"/>
</dbReference>
<protein>
    <recommendedName>
        <fullName evidence="7 8">Ribonuclease P protein component</fullName>
        <shortName evidence="7">RNase P protein</shortName>
        <shortName evidence="7">RNaseP protein</shortName>
        <ecNumber evidence="7 8">3.1.26.5</ecNumber>
    </recommendedName>
    <alternativeName>
        <fullName evidence="7">Protein C5</fullName>
    </alternativeName>
</protein>
<evidence type="ECO:0000256" key="4">
    <source>
        <dbReference type="ARBA" id="ARBA00022759"/>
    </source>
</evidence>
<dbReference type="GO" id="GO:0001682">
    <property type="term" value="P:tRNA 5'-leader removal"/>
    <property type="evidence" value="ECO:0007669"/>
    <property type="project" value="UniProtKB-UniRule"/>
</dbReference>
<evidence type="ECO:0000256" key="5">
    <source>
        <dbReference type="ARBA" id="ARBA00022801"/>
    </source>
</evidence>
<name>A0A9D0ZC71_9FIRM</name>
<comment type="catalytic activity">
    <reaction evidence="7">
        <text>Endonucleolytic cleavage of RNA, removing 5'-extranucleotides from tRNA precursor.</text>
        <dbReference type="EC" id="3.1.26.5"/>
    </reaction>
</comment>
<organism evidence="9 10">
    <name type="scientific">Candidatus Onthenecus intestinigallinarum</name>
    <dbReference type="NCBI Taxonomy" id="2840875"/>
    <lineage>
        <taxon>Bacteria</taxon>
        <taxon>Bacillati</taxon>
        <taxon>Bacillota</taxon>
        <taxon>Clostridia</taxon>
        <taxon>Eubacteriales</taxon>
        <taxon>Candidatus Onthenecus</taxon>
    </lineage>
</organism>
<dbReference type="HAMAP" id="MF_00227">
    <property type="entry name" value="RNase_P"/>
    <property type="match status" value="1"/>
</dbReference>
<dbReference type="InterPro" id="IPR014721">
    <property type="entry name" value="Ribsml_uS5_D2-typ_fold_subgr"/>
</dbReference>
<evidence type="ECO:0000313" key="9">
    <source>
        <dbReference type="EMBL" id="HIQ71880.1"/>
    </source>
</evidence>
<keyword evidence="4 7" id="KW-0255">Endonuclease</keyword>
<dbReference type="NCBIfam" id="TIGR00188">
    <property type="entry name" value="rnpA"/>
    <property type="match status" value="1"/>
</dbReference>
<gene>
    <name evidence="7 9" type="primary">rnpA</name>
    <name evidence="9" type="ORF">IAB73_06725</name>
</gene>